<evidence type="ECO:0000313" key="2">
    <source>
        <dbReference type="EMBL" id="KAG5957906.1"/>
    </source>
</evidence>
<dbReference type="AlphaFoldDB" id="A0A9P7MLB3"/>
<proteinExistence type="predicted"/>
<name>A0A9P7MLB3_9HYPO</name>
<comment type="caution">
    <text evidence="2">The sequence shown here is derived from an EMBL/GenBank/DDBJ whole genome shotgun (WGS) entry which is preliminary data.</text>
</comment>
<protein>
    <submittedName>
        <fullName evidence="2">Uncharacterized protein</fullName>
    </submittedName>
</protein>
<sequence length="91" mass="10239">MAGALLSSQPSSGAAETVPPPVGNSRRFREEQDRIMAKVADQSFSPKKFHDPLIPRLGVESYFLNRGITSQTEREWLVKLEAVKEPREQRS</sequence>
<evidence type="ECO:0000256" key="1">
    <source>
        <dbReference type="SAM" id="MobiDB-lite"/>
    </source>
</evidence>
<evidence type="ECO:0000313" key="3">
    <source>
        <dbReference type="Proteomes" id="UP000784919"/>
    </source>
</evidence>
<accession>A0A9P7MLB3</accession>
<dbReference type="EMBL" id="SRPS01000447">
    <property type="protein sequence ID" value="KAG5957906.1"/>
    <property type="molecule type" value="Genomic_DNA"/>
</dbReference>
<organism evidence="2 3">
    <name type="scientific">Claviceps arundinis</name>
    <dbReference type="NCBI Taxonomy" id="1623583"/>
    <lineage>
        <taxon>Eukaryota</taxon>
        <taxon>Fungi</taxon>
        <taxon>Dikarya</taxon>
        <taxon>Ascomycota</taxon>
        <taxon>Pezizomycotina</taxon>
        <taxon>Sordariomycetes</taxon>
        <taxon>Hypocreomycetidae</taxon>
        <taxon>Hypocreales</taxon>
        <taxon>Clavicipitaceae</taxon>
        <taxon>Claviceps</taxon>
    </lineage>
</organism>
<dbReference type="OrthoDB" id="5121433at2759"/>
<dbReference type="Proteomes" id="UP000784919">
    <property type="component" value="Unassembled WGS sequence"/>
</dbReference>
<reference evidence="2" key="1">
    <citation type="journal article" date="2020" name="bioRxiv">
        <title>Whole genome comparisons of ergot fungi reveals the divergence and evolution of species within the genus Claviceps are the result of varying mechanisms driving genome evolution and host range expansion.</title>
        <authorList>
            <person name="Wyka S.A."/>
            <person name="Mondo S.J."/>
            <person name="Liu M."/>
            <person name="Dettman J."/>
            <person name="Nalam V."/>
            <person name="Broders K.D."/>
        </authorList>
    </citation>
    <scope>NUCLEOTIDE SEQUENCE</scope>
    <source>
        <strain evidence="2">CCC 1102</strain>
    </source>
</reference>
<feature type="compositionally biased region" description="Polar residues" evidence="1">
    <location>
        <begin position="1"/>
        <end position="14"/>
    </location>
</feature>
<feature type="region of interest" description="Disordered" evidence="1">
    <location>
        <begin position="1"/>
        <end position="31"/>
    </location>
</feature>
<gene>
    <name evidence="2" type="ORF">E4U56_005929</name>
</gene>